<dbReference type="Pfam" id="PF00089">
    <property type="entry name" value="Trypsin"/>
    <property type="match status" value="1"/>
</dbReference>
<dbReference type="InterPro" id="IPR050966">
    <property type="entry name" value="Glutamyl_endopeptidase"/>
</dbReference>
<evidence type="ECO:0000256" key="1">
    <source>
        <dbReference type="ARBA" id="ARBA00022729"/>
    </source>
</evidence>
<feature type="signal peptide" evidence="3">
    <location>
        <begin position="1"/>
        <end position="32"/>
    </location>
</feature>
<dbReference type="InterPro" id="IPR043504">
    <property type="entry name" value="Peptidase_S1_PA_chymotrypsin"/>
</dbReference>
<dbReference type="GO" id="GO:0004252">
    <property type="term" value="F:serine-type endopeptidase activity"/>
    <property type="evidence" value="ECO:0007669"/>
    <property type="project" value="InterPro"/>
</dbReference>
<dbReference type="GO" id="GO:0006508">
    <property type="term" value="P:proteolysis"/>
    <property type="evidence" value="ECO:0007669"/>
    <property type="project" value="InterPro"/>
</dbReference>
<dbReference type="InterPro" id="IPR001254">
    <property type="entry name" value="Trypsin_dom"/>
</dbReference>
<dbReference type="RefSeq" id="WP_093262506.1">
    <property type="nucleotide sequence ID" value="NZ_FNKK01000002.1"/>
</dbReference>
<evidence type="ECO:0000256" key="2">
    <source>
        <dbReference type="SAM" id="MobiDB-lite"/>
    </source>
</evidence>
<dbReference type="PANTHER" id="PTHR15462">
    <property type="entry name" value="SERINE PROTEASE"/>
    <property type="match status" value="1"/>
</dbReference>
<organism evidence="5 6">
    <name type="scientific">Thermostaphylospora chromogena</name>
    <dbReference type="NCBI Taxonomy" id="35622"/>
    <lineage>
        <taxon>Bacteria</taxon>
        <taxon>Bacillati</taxon>
        <taxon>Actinomycetota</taxon>
        <taxon>Actinomycetes</taxon>
        <taxon>Streptosporangiales</taxon>
        <taxon>Thermomonosporaceae</taxon>
        <taxon>Thermostaphylospora</taxon>
    </lineage>
</organism>
<protein>
    <submittedName>
        <fullName evidence="5">Trypsin</fullName>
    </submittedName>
</protein>
<evidence type="ECO:0000259" key="4">
    <source>
        <dbReference type="Pfam" id="PF00089"/>
    </source>
</evidence>
<evidence type="ECO:0000256" key="3">
    <source>
        <dbReference type="SAM" id="SignalP"/>
    </source>
</evidence>
<reference evidence="5 6" key="1">
    <citation type="submission" date="2016-10" db="EMBL/GenBank/DDBJ databases">
        <authorList>
            <person name="de Groot N.N."/>
        </authorList>
    </citation>
    <scope>NUCLEOTIDE SEQUENCE [LARGE SCALE GENOMIC DNA]</scope>
    <source>
        <strain evidence="5 6">DSM 43794</strain>
    </source>
</reference>
<dbReference type="InterPro" id="IPR009003">
    <property type="entry name" value="Peptidase_S1_PA"/>
</dbReference>
<dbReference type="PANTHER" id="PTHR15462:SF8">
    <property type="entry name" value="SERINE PROTEASE"/>
    <property type="match status" value="1"/>
</dbReference>
<feature type="domain" description="Peptidase S1" evidence="4">
    <location>
        <begin position="116"/>
        <end position="322"/>
    </location>
</feature>
<feature type="compositionally biased region" description="Polar residues" evidence="2">
    <location>
        <begin position="93"/>
        <end position="107"/>
    </location>
</feature>
<name>A0A1H1I0E9_9ACTN</name>
<dbReference type="AlphaFoldDB" id="A0A1H1I0E9"/>
<proteinExistence type="predicted"/>
<dbReference type="Proteomes" id="UP000217103">
    <property type="component" value="Unassembled WGS sequence"/>
</dbReference>
<feature type="chain" id="PRO_5011787930" evidence="3">
    <location>
        <begin position="33"/>
        <end position="355"/>
    </location>
</feature>
<keyword evidence="1 3" id="KW-0732">Signal</keyword>
<dbReference type="Gene3D" id="2.40.10.10">
    <property type="entry name" value="Trypsin-like serine proteases"/>
    <property type="match status" value="2"/>
</dbReference>
<dbReference type="SUPFAM" id="SSF50494">
    <property type="entry name" value="Trypsin-like serine proteases"/>
    <property type="match status" value="1"/>
</dbReference>
<evidence type="ECO:0000313" key="5">
    <source>
        <dbReference type="EMBL" id="SDR31059.1"/>
    </source>
</evidence>
<evidence type="ECO:0000313" key="6">
    <source>
        <dbReference type="Proteomes" id="UP000217103"/>
    </source>
</evidence>
<accession>A0A1H1I0E9</accession>
<dbReference type="STRING" id="35622.SAMN04489764_5023"/>
<keyword evidence="6" id="KW-1185">Reference proteome</keyword>
<dbReference type="EMBL" id="FNKK01000002">
    <property type="protein sequence ID" value="SDR31059.1"/>
    <property type="molecule type" value="Genomic_DNA"/>
</dbReference>
<feature type="region of interest" description="Disordered" evidence="2">
    <location>
        <begin position="83"/>
        <end position="107"/>
    </location>
</feature>
<gene>
    <name evidence="5" type="ORF">SAMN04489764_5023</name>
</gene>
<sequence>MNTRAKRLAIPLGGAVAASALLGASLSTTAEAAPDRKTRVLAASQSKAKAVAGRWTSARLKSATRYTSGAAASGKFKVSKKASADGGAGRIGPTSQSAPSGGRSKNVNLPRTIGRVFFEVGGKAYYCSATSVHGQFRNLVATAGHCVYNTEANRPVDNFVFIPGYYQGKAPWGIYVGAQYHTHYDFDVYEDYDRDYAFVNVYNGVKREGNKWVDIGRLGDNVGGQGFAWNQPIGKKSFVFGYPTGSHPDGDRPYTGETPKFCYGQTYAGPAVPEFKVEEHVAIKCAFTPGSSGGPFLLQYSSAKRTGYLNGVVSLVIDSDGNQRFDRTTTPYFDGETASIYKYASNRWTGSLLRR</sequence>